<keyword evidence="6" id="KW-0547">Nucleotide-binding</keyword>
<dbReference type="SUPFAM" id="SSF81301">
    <property type="entry name" value="Nucleotidyltransferase"/>
    <property type="match status" value="1"/>
</dbReference>
<feature type="domain" description="Poly A polymerase head" evidence="9">
    <location>
        <begin position="24"/>
        <end position="146"/>
    </location>
</feature>
<gene>
    <name evidence="11" type="ORF">HUK82_12315</name>
</gene>
<dbReference type="GO" id="GO:0000166">
    <property type="term" value="F:nucleotide binding"/>
    <property type="evidence" value="ECO:0007669"/>
    <property type="project" value="UniProtKB-KW"/>
</dbReference>
<evidence type="ECO:0000256" key="7">
    <source>
        <dbReference type="ARBA" id="ARBA00022842"/>
    </source>
</evidence>
<keyword evidence="3" id="KW-0819">tRNA processing</keyword>
<dbReference type="EMBL" id="JABXXR010000115">
    <property type="protein sequence ID" value="NVN41341.1"/>
    <property type="molecule type" value="Genomic_DNA"/>
</dbReference>
<evidence type="ECO:0000259" key="10">
    <source>
        <dbReference type="Pfam" id="PF12627"/>
    </source>
</evidence>
<keyword evidence="12" id="KW-1185">Reference proteome</keyword>
<evidence type="ECO:0000256" key="1">
    <source>
        <dbReference type="ARBA" id="ARBA00001946"/>
    </source>
</evidence>
<accession>A0A850PJ81</accession>
<dbReference type="PANTHER" id="PTHR46173:SF1">
    <property type="entry name" value="CCA TRNA NUCLEOTIDYLTRANSFERASE 1, MITOCHONDRIAL"/>
    <property type="match status" value="1"/>
</dbReference>
<dbReference type="RefSeq" id="WP_176614243.1">
    <property type="nucleotide sequence ID" value="NZ_JABXXR010000115.1"/>
</dbReference>
<dbReference type="GO" id="GO:0000049">
    <property type="term" value="F:tRNA binding"/>
    <property type="evidence" value="ECO:0007669"/>
    <property type="project" value="TreeGrafter"/>
</dbReference>
<evidence type="ECO:0000256" key="3">
    <source>
        <dbReference type="ARBA" id="ARBA00022694"/>
    </source>
</evidence>
<evidence type="ECO:0000259" key="9">
    <source>
        <dbReference type="Pfam" id="PF01743"/>
    </source>
</evidence>
<dbReference type="SUPFAM" id="SSF81891">
    <property type="entry name" value="Poly A polymerase C-terminal region-like"/>
    <property type="match status" value="1"/>
</dbReference>
<keyword evidence="4" id="KW-0548">Nucleotidyltransferase</keyword>
<dbReference type="InterPro" id="IPR050264">
    <property type="entry name" value="Bact_CCA-adding_enz_type3_sf"/>
</dbReference>
<dbReference type="GO" id="GO:0008033">
    <property type="term" value="P:tRNA processing"/>
    <property type="evidence" value="ECO:0007669"/>
    <property type="project" value="UniProtKB-KW"/>
</dbReference>
<keyword evidence="5" id="KW-0479">Metal-binding</keyword>
<dbReference type="Pfam" id="PF01743">
    <property type="entry name" value="PolyA_pol"/>
    <property type="match status" value="1"/>
</dbReference>
<keyword evidence="2 8" id="KW-0808">Transferase</keyword>
<dbReference type="Pfam" id="PF12627">
    <property type="entry name" value="PolyA_pol_RNAbd"/>
    <property type="match status" value="1"/>
</dbReference>
<dbReference type="InterPro" id="IPR043519">
    <property type="entry name" value="NT_sf"/>
</dbReference>
<comment type="similarity">
    <text evidence="8">Belongs to the tRNA nucleotidyltransferase/poly(A) polymerase family.</text>
</comment>
<dbReference type="AlphaFoldDB" id="A0A850PJ81"/>
<evidence type="ECO:0000313" key="12">
    <source>
        <dbReference type="Proteomes" id="UP000585665"/>
    </source>
</evidence>
<feature type="domain" description="tRNA nucleotidyltransferase/poly(A) polymerase RNA and SrmB- binding" evidence="10">
    <location>
        <begin position="181"/>
        <end position="232"/>
    </location>
</feature>
<proteinExistence type="inferred from homology"/>
<protein>
    <submittedName>
        <fullName evidence="11">CCA tRNA nucleotidyltransferase</fullName>
    </submittedName>
</protein>
<comment type="cofactor">
    <cofactor evidence="1">
        <name>Mg(2+)</name>
        <dbReference type="ChEBI" id="CHEBI:18420"/>
    </cofactor>
</comment>
<organism evidence="11 12">
    <name type="scientific">Ameyamaea chiangmaiensis</name>
    <dbReference type="NCBI Taxonomy" id="442969"/>
    <lineage>
        <taxon>Bacteria</taxon>
        <taxon>Pseudomonadati</taxon>
        <taxon>Pseudomonadota</taxon>
        <taxon>Alphaproteobacteria</taxon>
        <taxon>Acetobacterales</taxon>
        <taxon>Acetobacteraceae</taxon>
        <taxon>Ameyamaea</taxon>
    </lineage>
</organism>
<dbReference type="Proteomes" id="UP000585665">
    <property type="component" value="Unassembled WGS sequence"/>
</dbReference>
<dbReference type="CDD" id="cd05398">
    <property type="entry name" value="NT_ClassII-CCAase"/>
    <property type="match status" value="1"/>
</dbReference>
<keyword evidence="8" id="KW-0694">RNA-binding</keyword>
<reference evidence="11 12" key="1">
    <citation type="submission" date="2020-06" db="EMBL/GenBank/DDBJ databases">
        <title>Description of novel acetic acid bacteria.</title>
        <authorList>
            <person name="Sombolestani A."/>
        </authorList>
    </citation>
    <scope>NUCLEOTIDE SEQUENCE [LARGE SCALE GENOMIC DNA]</scope>
    <source>
        <strain evidence="11 12">LMG 27010</strain>
    </source>
</reference>
<dbReference type="GO" id="GO:0046872">
    <property type="term" value="F:metal ion binding"/>
    <property type="evidence" value="ECO:0007669"/>
    <property type="project" value="UniProtKB-KW"/>
</dbReference>
<dbReference type="InterPro" id="IPR032828">
    <property type="entry name" value="PolyA_RNA-bd"/>
</dbReference>
<evidence type="ECO:0000256" key="6">
    <source>
        <dbReference type="ARBA" id="ARBA00022741"/>
    </source>
</evidence>
<sequence>MTSDLTGALSDPSLRKLWDRLPRARLVGGVVRDLLIGRDVADIDLATPEPPDVVQHTLADAGIKVVPTGIGHGTVTAVIDGRPFEITTLRRDVETDGRHATVAWTSDWRADAARRDFTFNAMFCDREGVVFDYFGGREDLLAGRVRFVGDPDQRLAEDALRLLRYFRFLGRFGREEPDLLTLAAIKRAVPRLARLSVERVWSELSRILGGPRASEMSALMGRLGVLDALLPGERTQGRLERTVSCGAPADPVLRLGALTTASADVLGQRLRLARREVDRLNALRTLPPVTPTLGCDDRRRLLASFPPAAVVARSWLAQGDVVGAPDPEWDRLRGWILDCPVPMLPVAGRDVVAAGVAAGPAVGAVLQDVGARWRAGGCVADRRTCLVWIREAVAARPS</sequence>
<evidence type="ECO:0000256" key="5">
    <source>
        <dbReference type="ARBA" id="ARBA00022723"/>
    </source>
</evidence>
<name>A0A850PJ81_9PROT</name>
<dbReference type="GO" id="GO:0016779">
    <property type="term" value="F:nucleotidyltransferase activity"/>
    <property type="evidence" value="ECO:0007669"/>
    <property type="project" value="UniProtKB-KW"/>
</dbReference>
<evidence type="ECO:0000313" key="11">
    <source>
        <dbReference type="EMBL" id="NVN41341.1"/>
    </source>
</evidence>
<keyword evidence="7" id="KW-0460">Magnesium</keyword>
<dbReference type="Gene3D" id="3.30.460.10">
    <property type="entry name" value="Beta Polymerase, domain 2"/>
    <property type="match status" value="1"/>
</dbReference>
<dbReference type="InterPro" id="IPR002646">
    <property type="entry name" value="PolA_pol_head_dom"/>
</dbReference>
<dbReference type="Gene3D" id="1.10.3090.10">
    <property type="entry name" value="cca-adding enzyme, domain 2"/>
    <property type="match status" value="1"/>
</dbReference>
<dbReference type="PANTHER" id="PTHR46173">
    <property type="entry name" value="CCA TRNA NUCLEOTIDYLTRANSFERASE 1, MITOCHONDRIAL"/>
    <property type="match status" value="1"/>
</dbReference>
<evidence type="ECO:0000256" key="2">
    <source>
        <dbReference type="ARBA" id="ARBA00022679"/>
    </source>
</evidence>
<evidence type="ECO:0000256" key="8">
    <source>
        <dbReference type="RuleBase" id="RU003953"/>
    </source>
</evidence>
<evidence type="ECO:0000256" key="4">
    <source>
        <dbReference type="ARBA" id="ARBA00022695"/>
    </source>
</evidence>
<comment type="caution">
    <text evidence="11">The sequence shown here is derived from an EMBL/GenBank/DDBJ whole genome shotgun (WGS) entry which is preliminary data.</text>
</comment>